<keyword evidence="3" id="KW-1185">Reference proteome</keyword>
<dbReference type="EMBL" id="RZNX01000017">
    <property type="protein sequence ID" value="RUT27670.1"/>
    <property type="molecule type" value="Genomic_DNA"/>
</dbReference>
<keyword evidence="1" id="KW-1133">Transmembrane helix</keyword>
<name>A0A3S1B2W1_9BACL</name>
<evidence type="ECO:0000256" key="1">
    <source>
        <dbReference type="SAM" id="Phobius"/>
    </source>
</evidence>
<protein>
    <recommendedName>
        <fullName evidence="4">DUF3784 domain-containing protein</fullName>
    </recommendedName>
</protein>
<evidence type="ECO:0000313" key="2">
    <source>
        <dbReference type="EMBL" id="RUT27670.1"/>
    </source>
</evidence>
<gene>
    <name evidence="2" type="ORF">EJP77_20355</name>
</gene>
<sequence length="104" mass="11995">MLVLWLFFWGIVILLGFSISRGKLYSLANKGRRDSIPDNGLNRIFRWIGLYCYSIAAAGALREIVPLVINLNRYIHMLNIMLVSYVFTATLIMLMKLRQVKVES</sequence>
<organism evidence="2 3">
    <name type="scientific">Paenibacillus zeisoli</name>
    <dbReference type="NCBI Taxonomy" id="2496267"/>
    <lineage>
        <taxon>Bacteria</taxon>
        <taxon>Bacillati</taxon>
        <taxon>Bacillota</taxon>
        <taxon>Bacilli</taxon>
        <taxon>Bacillales</taxon>
        <taxon>Paenibacillaceae</taxon>
        <taxon>Paenibacillus</taxon>
    </lineage>
</organism>
<accession>A0A3S1B2W1</accession>
<feature type="transmembrane region" description="Helical" evidence="1">
    <location>
        <begin position="6"/>
        <end position="24"/>
    </location>
</feature>
<feature type="transmembrane region" description="Helical" evidence="1">
    <location>
        <begin position="44"/>
        <end position="62"/>
    </location>
</feature>
<comment type="caution">
    <text evidence="2">The sequence shown here is derived from an EMBL/GenBank/DDBJ whole genome shotgun (WGS) entry which is preliminary data.</text>
</comment>
<dbReference type="OrthoDB" id="9963475at2"/>
<dbReference type="AlphaFoldDB" id="A0A3S1B2W1"/>
<dbReference type="RefSeq" id="WP_127201099.1">
    <property type="nucleotide sequence ID" value="NZ_RZNX01000017.1"/>
</dbReference>
<keyword evidence="1" id="KW-0812">Transmembrane</keyword>
<proteinExistence type="predicted"/>
<dbReference type="Proteomes" id="UP000272464">
    <property type="component" value="Unassembled WGS sequence"/>
</dbReference>
<feature type="transmembrane region" description="Helical" evidence="1">
    <location>
        <begin position="74"/>
        <end position="94"/>
    </location>
</feature>
<evidence type="ECO:0008006" key="4">
    <source>
        <dbReference type="Google" id="ProtNLM"/>
    </source>
</evidence>
<evidence type="ECO:0000313" key="3">
    <source>
        <dbReference type="Proteomes" id="UP000272464"/>
    </source>
</evidence>
<keyword evidence="1" id="KW-0472">Membrane</keyword>
<reference evidence="2 3" key="1">
    <citation type="submission" date="2018-12" db="EMBL/GenBank/DDBJ databases">
        <authorList>
            <person name="Sun L."/>
            <person name="Chen Z."/>
        </authorList>
    </citation>
    <scope>NUCLEOTIDE SEQUENCE [LARGE SCALE GENOMIC DNA]</scope>
    <source>
        <strain evidence="2 3">3-5-3</strain>
    </source>
</reference>